<feature type="binding site" evidence="9">
    <location>
        <position position="278"/>
    </location>
    <ligand>
        <name>4-amino-2-methyl-5-(diphosphooxymethyl)pyrimidine</name>
        <dbReference type="ChEBI" id="CHEBI:57841"/>
    </ligand>
</feature>
<evidence type="ECO:0000256" key="10">
    <source>
        <dbReference type="RuleBase" id="RU003826"/>
    </source>
</evidence>
<dbReference type="HAMAP" id="MF_00097">
    <property type="entry name" value="TMP_synthase"/>
    <property type="match status" value="1"/>
</dbReference>
<comment type="catalytic activity">
    <reaction evidence="6 9 10">
        <text>4-methyl-5-(2-phosphooxyethyl)-thiazole + 4-amino-2-methyl-5-(diphosphooxymethyl)pyrimidine + H(+) = thiamine phosphate + diphosphate</text>
        <dbReference type="Rhea" id="RHEA:22328"/>
        <dbReference type="ChEBI" id="CHEBI:15378"/>
        <dbReference type="ChEBI" id="CHEBI:33019"/>
        <dbReference type="ChEBI" id="CHEBI:37575"/>
        <dbReference type="ChEBI" id="CHEBI:57841"/>
        <dbReference type="ChEBI" id="CHEBI:58296"/>
        <dbReference type="EC" id="2.5.1.3"/>
    </reaction>
</comment>
<evidence type="ECO:0000256" key="8">
    <source>
        <dbReference type="ARBA" id="ARBA00047883"/>
    </source>
</evidence>
<dbReference type="PIRSF" id="PIRSF000512">
    <property type="entry name" value="TMP_PPase_Cyanobac_prd"/>
    <property type="match status" value="1"/>
</dbReference>
<gene>
    <name evidence="9" type="primary">thiE</name>
    <name evidence="15" type="ORF">BRW62_10300</name>
</gene>
<keyword evidence="5 9" id="KW-0784">Thiamine biosynthesis</keyword>
<feature type="binding site" evidence="9">
    <location>
        <position position="211"/>
    </location>
    <ligand>
        <name>Mg(2+)</name>
        <dbReference type="ChEBI" id="CHEBI:18420"/>
    </ligand>
</feature>
<feature type="binding site" evidence="9">
    <location>
        <begin position="275"/>
        <end position="277"/>
    </location>
    <ligand>
        <name>2-[(2R,5Z)-2-carboxy-4-methylthiazol-5(2H)-ylidene]ethyl phosphate</name>
        <dbReference type="ChEBI" id="CHEBI:62899"/>
    </ligand>
</feature>
<feature type="domain" description="Thiamine phosphate synthase/TenI" evidence="13">
    <location>
        <begin position="152"/>
        <end position="328"/>
    </location>
</feature>
<evidence type="ECO:0000256" key="1">
    <source>
        <dbReference type="ARBA" id="ARBA00005165"/>
    </source>
</evidence>
<dbReference type="InterPro" id="IPR041397">
    <property type="entry name" value="ThiD2"/>
</dbReference>
<dbReference type="Gene3D" id="3.20.20.70">
    <property type="entry name" value="Aldolase class I"/>
    <property type="match status" value="1"/>
</dbReference>
<feature type="binding site" evidence="9">
    <location>
        <begin position="178"/>
        <end position="182"/>
    </location>
    <ligand>
        <name>4-amino-2-methyl-5-(diphosphooxymethyl)pyrimidine</name>
        <dbReference type="ChEBI" id="CHEBI:57841"/>
    </ligand>
</feature>
<dbReference type="EMBL" id="CP018092">
    <property type="protein sequence ID" value="ATS19062.1"/>
    <property type="molecule type" value="Genomic_DNA"/>
</dbReference>
<keyword evidence="4 9" id="KW-0460">Magnesium</keyword>
<dbReference type="PANTHER" id="PTHR20857">
    <property type="entry name" value="THIAMINE-PHOSPHATE PYROPHOSPHORYLASE"/>
    <property type="match status" value="1"/>
</dbReference>
<evidence type="ECO:0000259" key="14">
    <source>
        <dbReference type="Pfam" id="PF17792"/>
    </source>
</evidence>
<dbReference type="FunFam" id="3.20.20.70:FF:000096">
    <property type="entry name" value="Thiamine-phosphate synthase"/>
    <property type="match status" value="1"/>
</dbReference>
<organism evidence="15 16">
    <name type="scientific">Parathermosynechococcus lividus PCC 6715</name>
    <dbReference type="NCBI Taxonomy" id="1917166"/>
    <lineage>
        <taxon>Bacteria</taxon>
        <taxon>Bacillati</taxon>
        <taxon>Cyanobacteriota</taxon>
        <taxon>Cyanophyceae</taxon>
        <taxon>Acaryochloridales</taxon>
        <taxon>Thermosynechococcaceae</taxon>
        <taxon>Parathermosynechococcus</taxon>
    </lineage>
</organism>
<dbReference type="InterPro" id="IPR034291">
    <property type="entry name" value="TMP_synthase"/>
</dbReference>
<name>A0A2D2Q3I3_PARLV</name>
<dbReference type="KEGG" id="slw:BRW62_10300"/>
<feature type="binding site" evidence="9">
    <location>
        <position position="249"/>
    </location>
    <ligand>
        <name>4-amino-2-methyl-5-(diphosphooxymethyl)pyrimidine</name>
        <dbReference type="ChEBI" id="CHEBI:57841"/>
    </ligand>
</feature>
<dbReference type="GO" id="GO:0004789">
    <property type="term" value="F:thiamine-phosphate diphosphorylase activity"/>
    <property type="evidence" value="ECO:0007669"/>
    <property type="project" value="UniProtKB-UniRule"/>
</dbReference>
<dbReference type="GO" id="GO:0005737">
    <property type="term" value="C:cytoplasm"/>
    <property type="evidence" value="ECO:0007669"/>
    <property type="project" value="TreeGrafter"/>
</dbReference>
<dbReference type="InterPro" id="IPR013785">
    <property type="entry name" value="Aldolase_TIM"/>
</dbReference>
<evidence type="ECO:0000256" key="3">
    <source>
        <dbReference type="ARBA" id="ARBA00022723"/>
    </source>
</evidence>
<evidence type="ECO:0000256" key="5">
    <source>
        <dbReference type="ARBA" id="ARBA00022977"/>
    </source>
</evidence>
<comment type="catalytic activity">
    <reaction evidence="8 9 10">
        <text>2-[(2R,5Z)-2-carboxy-4-methylthiazol-5(2H)-ylidene]ethyl phosphate + 4-amino-2-methyl-5-(diphosphooxymethyl)pyrimidine + 2 H(+) = thiamine phosphate + CO2 + diphosphate</text>
        <dbReference type="Rhea" id="RHEA:47844"/>
        <dbReference type="ChEBI" id="CHEBI:15378"/>
        <dbReference type="ChEBI" id="CHEBI:16526"/>
        <dbReference type="ChEBI" id="CHEBI:33019"/>
        <dbReference type="ChEBI" id="CHEBI:37575"/>
        <dbReference type="ChEBI" id="CHEBI:57841"/>
        <dbReference type="ChEBI" id="CHEBI:62899"/>
        <dbReference type="EC" id="2.5.1.3"/>
    </reaction>
</comment>
<dbReference type="HAMAP" id="MF_01327">
    <property type="entry name" value="TMP_synthase_cyanobact"/>
    <property type="match status" value="1"/>
</dbReference>
<comment type="similarity">
    <text evidence="9 10">Belongs to the thiamine-phosphate synthase family.</text>
</comment>
<comment type="function">
    <text evidence="9">Condenses 4-methyl-5-(beta-hydroxyethyl)thiazole monophosphate (THZ-P) and 2-methyl-4-amino-5-hydroxymethyl pyrimidine pyrophosphate (HMP-PP) to form thiamine monophosphate (TMP).</text>
</comment>
<dbReference type="UniPathway" id="UPA00060">
    <property type="reaction ID" value="UER00141"/>
</dbReference>
<evidence type="ECO:0000259" key="13">
    <source>
        <dbReference type="Pfam" id="PF02581"/>
    </source>
</evidence>
<comment type="pathway">
    <text evidence="1 9 11">Cofactor biosynthesis; thiamine diphosphate biosynthesis; thiamine phosphate from 4-amino-2-methyl-5-diphosphomethylpyrimidine and 4-methyl-5-(2-phosphoethyl)-thiazole: step 1/1.</text>
</comment>
<dbReference type="NCBIfam" id="NF002727">
    <property type="entry name" value="PRK02615.1"/>
    <property type="match status" value="1"/>
</dbReference>
<dbReference type="SUPFAM" id="SSF51391">
    <property type="entry name" value="Thiamin phosphate synthase"/>
    <property type="match status" value="1"/>
</dbReference>
<dbReference type="InterPro" id="IPR022998">
    <property type="entry name" value="ThiamineP_synth_TenI"/>
</dbReference>
<evidence type="ECO:0000256" key="12">
    <source>
        <dbReference type="SAM" id="MobiDB-lite"/>
    </source>
</evidence>
<dbReference type="GO" id="GO:0009228">
    <property type="term" value="P:thiamine biosynthetic process"/>
    <property type="evidence" value="ECO:0007669"/>
    <property type="project" value="UniProtKB-KW"/>
</dbReference>
<feature type="binding site" evidence="9">
    <location>
        <position position="210"/>
    </location>
    <ligand>
        <name>4-amino-2-methyl-5-(diphosphooxymethyl)pyrimidine</name>
        <dbReference type="ChEBI" id="CHEBI:57841"/>
    </ligand>
</feature>
<evidence type="ECO:0000256" key="4">
    <source>
        <dbReference type="ARBA" id="ARBA00022842"/>
    </source>
</evidence>
<comment type="cofactor">
    <cofactor evidence="9">
        <name>Mg(2+)</name>
        <dbReference type="ChEBI" id="CHEBI:18420"/>
    </cofactor>
    <text evidence="9">Binds 1 Mg(2+) ion per subunit.</text>
</comment>
<dbReference type="PANTHER" id="PTHR20857:SF15">
    <property type="entry name" value="THIAMINE-PHOSPHATE SYNTHASE"/>
    <property type="match status" value="1"/>
</dbReference>
<keyword evidence="16" id="KW-1185">Reference proteome</keyword>
<dbReference type="OrthoDB" id="9812206at2"/>
<reference evidence="15 16" key="1">
    <citation type="submission" date="2016-11" db="EMBL/GenBank/DDBJ databases">
        <title>Complete genome sequence of thermophilic cyanobacteria strain Synechococcus sp. PCC6715.</title>
        <authorList>
            <person name="Tang J."/>
            <person name="Daroch M."/>
            <person name="Liang Y."/>
            <person name="Jiang D."/>
            <person name="Shah M."/>
        </authorList>
    </citation>
    <scope>NUCLEOTIDE SEQUENCE [LARGE SCALE GENOMIC DNA]</scope>
    <source>
        <strain evidence="15 16">PCC 6715</strain>
    </source>
</reference>
<dbReference type="AlphaFoldDB" id="A0A2D2Q3I3"/>
<feature type="binding site" evidence="9">
    <location>
        <position position="230"/>
    </location>
    <ligand>
        <name>Mg(2+)</name>
        <dbReference type="ChEBI" id="CHEBI:18420"/>
    </ligand>
</feature>
<dbReference type="InterPro" id="IPR036206">
    <property type="entry name" value="ThiamineP_synth_sf"/>
</dbReference>
<dbReference type="Pfam" id="PF17792">
    <property type="entry name" value="ThiD2"/>
    <property type="match status" value="1"/>
</dbReference>
<dbReference type="InterPro" id="IPR016229">
    <property type="entry name" value="TMP_synthase_cyanobac_bac"/>
</dbReference>
<evidence type="ECO:0000256" key="11">
    <source>
        <dbReference type="RuleBase" id="RU004253"/>
    </source>
</evidence>
<feature type="compositionally biased region" description="Basic and acidic residues" evidence="12">
    <location>
        <begin position="62"/>
        <end position="73"/>
    </location>
</feature>
<protein>
    <recommendedName>
        <fullName evidence="9">Thiamine-phosphate synthase</fullName>
        <shortName evidence="9">TP synthase</shortName>
        <shortName evidence="9">TPS</shortName>
        <ecNumber evidence="9">2.5.1.3</ecNumber>
    </recommendedName>
    <alternativeName>
        <fullName evidence="9">Thiamine-phosphate pyrophosphorylase</fullName>
        <shortName evidence="9">TMP pyrophosphorylase</shortName>
        <shortName evidence="9">TMP-PPase</shortName>
    </alternativeName>
</protein>
<feature type="region of interest" description="Unknown" evidence="9">
    <location>
        <begin position="1"/>
        <end position="127"/>
    </location>
</feature>
<keyword evidence="3 9" id="KW-0479">Metal-binding</keyword>
<comment type="catalytic activity">
    <reaction evidence="7 9 10">
        <text>2-(2-carboxy-4-methylthiazol-5-yl)ethyl phosphate + 4-amino-2-methyl-5-(diphosphooxymethyl)pyrimidine + 2 H(+) = thiamine phosphate + CO2 + diphosphate</text>
        <dbReference type="Rhea" id="RHEA:47848"/>
        <dbReference type="ChEBI" id="CHEBI:15378"/>
        <dbReference type="ChEBI" id="CHEBI:16526"/>
        <dbReference type="ChEBI" id="CHEBI:33019"/>
        <dbReference type="ChEBI" id="CHEBI:37575"/>
        <dbReference type="ChEBI" id="CHEBI:57841"/>
        <dbReference type="ChEBI" id="CHEBI:62890"/>
        <dbReference type="EC" id="2.5.1.3"/>
    </reaction>
</comment>
<dbReference type="NCBIfam" id="TIGR00693">
    <property type="entry name" value="thiE"/>
    <property type="match status" value="1"/>
</dbReference>
<dbReference type="Proteomes" id="UP000231057">
    <property type="component" value="Chromosome"/>
</dbReference>
<keyword evidence="2 9" id="KW-0808">Transferase</keyword>
<proteinExistence type="inferred from homology"/>
<evidence type="ECO:0000313" key="15">
    <source>
        <dbReference type="EMBL" id="ATS19062.1"/>
    </source>
</evidence>
<dbReference type="EC" id="2.5.1.3" evidence="9"/>
<evidence type="ECO:0000256" key="9">
    <source>
        <dbReference type="HAMAP-Rule" id="MF_01327"/>
    </source>
</evidence>
<dbReference type="GO" id="GO:0009229">
    <property type="term" value="P:thiamine diphosphate biosynthetic process"/>
    <property type="evidence" value="ECO:0007669"/>
    <property type="project" value="UniProtKB-UniRule"/>
</dbReference>
<dbReference type="CDD" id="cd00564">
    <property type="entry name" value="TMP_TenI"/>
    <property type="match status" value="1"/>
</dbReference>
<dbReference type="RefSeq" id="WP_099799401.1">
    <property type="nucleotide sequence ID" value="NZ_CP018092.1"/>
</dbReference>
<accession>A0A2D2Q3I3</accession>
<feature type="binding site" evidence="9">
    <location>
        <position position="305"/>
    </location>
    <ligand>
        <name>2-[(2R,5Z)-2-carboxy-4-methylthiazol-5(2H)-ylidene]ethyl phosphate</name>
        <dbReference type="ChEBI" id="CHEBI:62899"/>
    </ligand>
</feature>
<dbReference type="Pfam" id="PF02581">
    <property type="entry name" value="TMP-TENI"/>
    <property type="match status" value="1"/>
</dbReference>
<evidence type="ECO:0000256" key="6">
    <source>
        <dbReference type="ARBA" id="ARBA00047334"/>
    </source>
</evidence>
<feature type="region of interest" description="Disordered" evidence="12">
    <location>
        <begin position="62"/>
        <end position="83"/>
    </location>
</feature>
<feature type="region of interest" description="Thiamine-phosphate synthase" evidence="9">
    <location>
        <begin position="128"/>
        <end position="351"/>
    </location>
</feature>
<evidence type="ECO:0000256" key="2">
    <source>
        <dbReference type="ARBA" id="ARBA00022679"/>
    </source>
</evidence>
<sequence length="351" mass="38732">MQDLAPILCHARVCRILDANLDRAREGLRVIEEWCRLGCEDAELTATCKELRQTLAGYHTPELRSARQTDHDPGTALTHPQERDRQTLQDVLTANFARVQEALRVIEEYAKLTHADLSAAAKTLRYRVYILEQALSPQSRQGRLRRLHHARLYLVTSPSDRLLERVEAALKGGLRLVQYRDKTNDDQTRLKIAQQLQALCQRYGALFLVNDRVDIAVGANADGVHLGQTDLPIALARQILGGDRLVGCSTTNPQELERALQEGADYVGVGPVFATPTKPGKAAVGFDYLQYARHHCSIPQFAIGGIDASTIGEVIAAGATHVAVVRAIMDAADPQQATQDLLQHLHEGNQP</sequence>
<reference evidence="16" key="2">
    <citation type="journal article" date="2022" name="Front. Microbiol.">
        <title>Comparative Genomic Analysis Revealed Distinct Molecular Components and Organization of CO2-Concentrating Mechanism in Thermophilic Cyanobacteria.</title>
        <authorList>
            <person name="Tang J."/>
            <person name="Zhou H."/>
            <person name="Yao D."/>
            <person name="Riaz S."/>
            <person name="You D."/>
            <person name="Klepacz-Smolka A."/>
            <person name="Daroch M."/>
        </authorList>
    </citation>
    <scope>NUCLEOTIDE SEQUENCE [LARGE SCALE GENOMIC DNA]</scope>
    <source>
        <strain evidence="16">PCC 6715</strain>
    </source>
</reference>
<evidence type="ECO:0000256" key="7">
    <source>
        <dbReference type="ARBA" id="ARBA00047851"/>
    </source>
</evidence>
<dbReference type="GO" id="GO:0000287">
    <property type="term" value="F:magnesium ion binding"/>
    <property type="evidence" value="ECO:0007669"/>
    <property type="project" value="UniProtKB-UniRule"/>
</dbReference>
<feature type="domain" description="ThiD2" evidence="14">
    <location>
        <begin position="15"/>
        <end position="133"/>
    </location>
</feature>
<evidence type="ECO:0000313" key="16">
    <source>
        <dbReference type="Proteomes" id="UP000231057"/>
    </source>
</evidence>